<reference evidence="8 9" key="1">
    <citation type="submission" date="2020-08" db="EMBL/GenBank/DDBJ databases">
        <title>Aphidius gifuensis genome sequencing and assembly.</title>
        <authorList>
            <person name="Du Z."/>
        </authorList>
    </citation>
    <scope>NUCLEOTIDE SEQUENCE [LARGE SCALE GENOMIC DNA]</scope>
    <source>
        <strain evidence="8">YNYX2018</strain>
        <tissue evidence="8">Adults</tissue>
    </source>
</reference>
<dbReference type="SMART" id="SM00980">
    <property type="entry name" value="THAP"/>
    <property type="match status" value="1"/>
</dbReference>
<organism evidence="8 9">
    <name type="scientific">Aphidius gifuensis</name>
    <name type="common">Parasitoid wasp</name>
    <dbReference type="NCBI Taxonomy" id="684658"/>
    <lineage>
        <taxon>Eukaryota</taxon>
        <taxon>Metazoa</taxon>
        <taxon>Ecdysozoa</taxon>
        <taxon>Arthropoda</taxon>
        <taxon>Hexapoda</taxon>
        <taxon>Insecta</taxon>
        <taxon>Pterygota</taxon>
        <taxon>Neoptera</taxon>
        <taxon>Endopterygota</taxon>
        <taxon>Hymenoptera</taxon>
        <taxon>Apocrita</taxon>
        <taxon>Ichneumonoidea</taxon>
        <taxon>Braconidae</taxon>
        <taxon>Aphidiinae</taxon>
        <taxon>Aphidius</taxon>
    </lineage>
</organism>
<dbReference type="Pfam" id="PF05485">
    <property type="entry name" value="THAP"/>
    <property type="match status" value="1"/>
</dbReference>
<gene>
    <name evidence="8" type="ORF">HCN44_008065</name>
</gene>
<evidence type="ECO:0000256" key="6">
    <source>
        <dbReference type="SAM" id="MobiDB-lite"/>
    </source>
</evidence>
<keyword evidence="9" id="KW-1185">Reference proteome</keyword>
<keyword evidence="1" id="KW-0479">Metal-binding</keyword>
<evidence type="ECO:0000256" key="3">
    <source>
        <dbReference type="ARBA" id="ARBA00022833"/>
    </source>
</evidence>
<name>A0A834XNP7_APHGI</name>
<dbReference type="GO" id="GO:0043565">
    <property type="term" value="F:sequence-specific DNA binding"/>
    <property type="evidence" value="ECO:0007669"/>
    <property type="project" value="InterPro"/>
</dbReference>
<keyword evidence="4 5" id="KW-0238">DNA-binding</keyword>
<evidence type="ECO:0000313" key="9">
    <source>
        <dbReference type="Proteomes" id="UP000639338"/>
    </source>
</evidence>
<comment type="caution">
    <text evidence="8">The sequence shown here is derived from an EMBL/GenBank/DDBJ whole genome shotgun (WGS) entry which is preliminary data.</text>
</comment>
<feature type="region of interest" description="Disordered" evidence="6">
    <location>
        <begin position="122"/>
        <end position="149"/>
    </location>
</feature>
<dbReference type="Proteomes" id="UP000639338">
    <property type="component" value="Unassembled WGS sequence"/>
</dbReference>
<protein>
    <recommendedName>
        <fullName evidence="7">THAP-type domain-containing protein</fullName>
    </recommendedName>
</protein>
<evidence type="ECO:0000259" key="7">
    <source>
        <dbReference type="PROSITE" id="PS50950"/>
    </source>
</evidence>
<evidence type="ECO:0000256" key="4">
    <source>
        <dbReference type="ARBA" id="ARBA00023125"/>
    </source>
</evidence>
<dbReference type="SUPFAM" id="SSF57716">
    <property type="entry name" value="Glucocorticoid receptor-like (DNA-binding domain)"/>
    <property type="match status" value="1"/>
</dbReference>
<dbReference type="InterPro" id="IPR026516">
    <property type="entry name" value="THAP1/10"/>
</dbReference>
<dbReference type="EMBL" id="JACMRX010000005">
    <property type="protein sequence ID" value="KAF7989391.1"/>
    <property type="molecule type" value="Genomic_DNA"/>
</dbReference>
<feature type="compositionally biased region" description="Acidic residues" evidence="6">
    <location>
        <begin position="132"/>
        <end position="148"/>
    </location>
</feature>
<dbReference type="PANTHER" id="PTHR46600:SF11">
    <property type="entry name" value="THAP DOMAIN-CONTAINING PROTEIN 10"/>
    <property type="match status" value="1"/>
</dbReference>
<dbReference type="InterPro" id="IPR006612">
    <property type="entry name" value="THAP_Znf"/>
</dbReference>
<evidence type="ECO:0000256" key="5">
    <source>
        <dbReference type="PROSITE-ProRule" id="PRU00309"/>
    </source>
</evidence>
<dbReference type="PANTHER" id="PTHR46600">
    <property type="entry name" value="THAP DOMAIN-CONTAINING"/>
    <property type="match status" value="1"/>
</dbReference>
<dbReference type="GO" id="GO:0008270">
    <property type="term" value="F:zinc ion binding"/>
    <property type="evidence" value="ECO:0007669"/>
    <property type="project" value="UniProtKB-KW"/>
</dbReference>
<evidence type="ECO:0000313" key="8">
    <source>
        <dbReference type="EMBL" id="KAF7989391.1"/>
    </source>
</evidence>
<evidence type="ECO:0000256" key="1">
    <source>
        <dbReference type="ARBA" id="ARBA00022723"/>
    </source>
</evidence>
<sequence>MEFGIFAARRSSSRQRCCIEICRSRSDKNLNLRYHTFPKENESFVSVINSFGRVEKVDRCKAWKEACKLKQVTRSTRICSLHFSRDDYILPDVHTTRRHLKKTAIPKHNLINQEALKNCEIGKMNKTRSDQSEEENDENLEEDEEMIVPEEHDISCENEDVIDVKTEILLTDKNKEDPSLIKLTDIETTEESSKTVENIPVIPPLNQIYFAISPSFITPTVVPPKSVKDAQMQVNTDDIVPKFTRFITSDSELKVATGIESFAVLNKIAKIVKTSNDYKFEQTSSRMNTRDRIIMTSIWLKQDLSYSFLSVMFKEYSAHRCQQVISNMINVLAECLKDIGSKQVHRFNKKKQIFRVFETKIPTRLASIVDNITIVISAILNLNTSSDDDDDSDKDKDK</sequence>
<dbReference type="OrthoDB" id="6598185at2759"/>
<keyword evidence="2 5" id="KW-0863">Zinc-finger</keyword>
<dbReference type="PROSITE" id="PS50950">
    <property type="entry name" value="ZF_THAP"/>
    <property type="match status" value="1"/>
</dbReference>
<evidence type="ECO:0000256" key="2">
    <source>
        <dbReference type="ARBA" id="ARBA00022771"/>
    </source>
</evidence>
<feature type="domain" description="THAP-type" evidence="7">
    <location>
        <begin position="13"/>
        <end position="109"/>
    </location>
</feature>
<keyword evidence="3" id="KW-0862">Zinc</keyword>
<dbReference type="AlphaFoldDB" id="A0A834XNP7"/>
<proteinExistence type="predicted"/>
<accession>A0A834XNP7</accession>